<sequence>MIDRASLSRDLKRVVHLVEDDVRERASRHEARSARLKDEYDRAVSSGRTSATWETWRDGQVTQIAVAWVLGTVFVRFAEDNDLIDRPFITGRGERLDEAEDRRSEFFRRHPQLNDRDWLLQAFDHLSASHPALASLFDRRHNPLWMLQPSHGAVRTLLSLWRGRNHDGRPIYDFTDPELNTRFLGDLYQDLSETARKTYALLQTPTFVVDFILDLALEPAVEEFGYDAVRVVDPVCGSGEFAVRAFERLLRKWSVAASGLSPERRVRRALEAVHGVDLNPFAVAISRFRLLMVAMQACGHTTFEAARGHGWKFTIAVGDALLGPVMGDVPPGPSDSQPYAEDLVDYAGILELGSYHAVVGNPPYTTVKDRELNQRYRERYEACVGAYTLSVPFAQQFFRLARPADDEGGGAGYVGQLTANSFMKRQFGRSLIEEFYAKKVTLTHVIDTSGAFIPGHGTPTVVLVGRNRPAPDTEPIFTVLGLRGEPAVPSNSEQGIVWQSIVQNSREPNRVDSWTQSILLDRGRFRKHPWSLASTAAAELVEKMSGGARKLGEYVSRIGYYANTGSDEAFTAPLGSFYRSQVEADGPVIKVITGSEVRDWTATPQSEAFFPRDHHLKPVDLRQYPGHLRRLWPFRTMLSKRPNYSKRLYFEDGRLWYDWHQVTDVKEAHPWSIAFSWVATHNHFALLRERLAPLNSAPVVKLSVEAEQREYVELTALLNTSAACFWLKQHGFGKGQPTVDHTGSGEPWTEMYEFTATQLQELPLPAKLPTKRAEELDRLAQELVMIKPAAGVPTRRSLAADRQRWNDVRSTMMTLQEELDWEVYGYYGLLPNGELLAPPECVPPLNLGERAFEIVLARRIAAGEVATTWFERHGSTPITGLPEHWPETYRDVVERRIAAIQHDASLGILEQPGFKRRWATEGWDKLQQVALHDWLLRRCEAPELWFAHRDGVKCPHPLTIDQLADQLQLDQAVVDVAGIYAPGQDLVEVLSDLIAEEQVPYLAALRYRESGLLKRAQWEEVWALQRQEDEARSNGQEALAVEIHGRTPVPPKYSATDFLKIGYWRHRGKLDVPRERFTCYPDAQSRIDRKTPIGWAGWNHEQQAEVLTSLITSRLKRSDLDADVLVPLLAGLGEVMPWLAQWHPDTARDHAAFLRECMRRLDVTEVDLAAWRPPKLQRGRPRKADSTSPIDG</sequence>
<dbReference type="PRINTS" id="PR00507">
    <property type="entry name" value="N12N6MTFRASE"/>
</dbReference>
<evidence type="ECO:0000256" key="4">
    <source>
        <dbReference type="ARBA" id="ARBA00022691"/>
    </source>
</evidence>
<evidence type="ECO:0000259" key="6">
    <source>
        <dbReference type="Pfam" id="PF07669"/>
    </source>
</evidence>
<gene>
    <name evidence="8" type="primary">pglX</name>
    <name evidence="8" type="ORF">ACFPCV_11580</name>
</gene>
<evidence type="ECO:0000256" key="2">
    <source>
        <dbReference type="ARBA" id="ARBA00022603"/>
    </source>
</evidence>
<dbReference type="Gene3D" id="3.40.50.150">
    <property type="entry name" value="Vaccinia Virus protein VP39"/>
    <property type="match status" value="1"/>
</dbReference>
<dbReference type="InterPro" id="IPR050953">
    <property type="entry name" value="N4_N6_ade-DNA_methylase"/>
</dbReference>
<dbReference type="SUPFAM" id="SSF53335">
    <property type="entry name" value="S-adenosyl-L-methionine-dependent methyltransferases"/>
    <property type="match status" value="1"/>
</dbReference>
<dbReference type="GO" id="GO:0009007">
    <property type="term" value="F:site-specific DNA-methyltransferase (adenine-specific) activity"/>
    <property type="evidence" value="ECO:0007669"/>
    <property type="project" value="UniProtKB-EC"/>
</dbReference>
<dbReference type="RefSeq" id="WP_378056094.1">
    <property type="nucleotide sequence ID" value="NZ_JBHSIS010000006.1"/>
</dbReference>
<dbReference type="EC" id="2.1.1.72" evidence="1"/>
<dbReference type="PANTHER" id="PTHR33841:SF1">
    <property type="entry name" value="DNA METHYLTRANSFERASE A"/>
    <property type="match status" value="1"/>
</dbReference>
<comment type="caution">
    <text evidence="8">The sequence shown here is derived from an EMBL/GenBank/DDBJ whole genome shotgun (WGS) entry which is preliminary data.</text>
</comment>
<reference evidence="9" key="1">
    <citation type="journal article" date="2019" name="Int. J. Syst. Evol. Microbiol.">
        <title>The Global Catalogue of Microorganisms (GCM) 10K type strain sequencing project: providing services to taxonomists for standard genome sequencing and annotation.</title>
        <authorList>
            <consortium name="The Broad Institute Genomics Platform"/>
            <consortium name="The Broad Institute Genome Sequencing Center for Infectious Disease"/>
            <person name="Wu L."/>
            <person name="Ma J."/>
        </authorList>
    </citation>
    <scope>NUCLEOTIDE SEQUENCE [LARGE SCALE GENOMIC DNA]</scope>
    <source>
        <strain evidence="9">ZS-22-S1</strain>
    </source>
</reference>
<keyword evidence="4" id="KW-0949">S-adenosyl-L-methionine</keyword>
<organism evidence="8 9">
    <name type="scientific">Actinophytocola glycyrrhizae</name>
    <dbReference type="NCBI Taxonomy" id="2044873"/>
    <lineage>
        <taxon>Bacteria</taxon>
        <taxon>Bacillati</taxon>
        <taxon>Actinomycetota</taxon>
        <taxon>Actinomycetes</taxon>
        <taxon>Pseudonocardiales</taxon>
        <taxon>Pseudonocardiaceae</taxon>
    </lineage>
</organism>
<dbReference type="InterPro" id="IPR054277">
    <property type="entry name" value="DUF7008"/>
</dbReference>
<dbReference type="PANTHER" id="PTHR33841">
    <property type="entry name" value="DNA METHYLTRANSFERASE YEEA-RELATED"/>
    <property type="match status" value="1"/>
</dbReference>
<protein>
    <recommendedName>
        <fullName evidence="1">site-specific DNA-methyltransferase (adenine-specific)</fullName>
        <ecNumber evidence="1">2.1.1.72</ecNumber>
    </recommendedName>
</protein>
<dbReference type="PROSITE" id="PS00092">
    <property type="entry name" value="N6_MTASE"/>
    <property type="match status" value="1"/>
</dbReference>
<dbReference type="Proteomes" id="UP001595859">
    <property type="component" value="Unassembled WGS sequence"/>
</dbReference>
<name>A0ABV9RYU0_9PSEU</name>
<comment type="catalytic activity">
    <reaction evidence="5">
        <text>a 2'-deoxyadenosine in DNA + S-adenosyl-L-methionine = an N(6)-methyl-2'-deoxyadenosine in DNA + S-adenosyl-L-homocysteine + H(+)</text>
        <dbReference type="Rhea" id="RHEA:15197"/>
        <dbReference type="Rhea" id="RHEA-COMP:12418"/>
        <dbReference type="Rhea" id="RHEA-COMP:12419"/>
        <dbReference type="ChEBI" id="CHEBI:15378"/>
        <dbReference type="ChEBI" id="CHEBI:57856"/>
        <dbReference type="ChEBI" id="CHEBI:59789"/>
        <dbReference type="ChEBI" id="CHEBI:90615"/>
        <dbReference type="ChEBI" id="CHEBI:90616"/>
        <dbReference type="EC" id="2.1.1.72"/>
    </reaction>
</comment>
<accession>A0ABV9RYU0</accession>
<keyword evidence="2 8" id="KW-0489">Methyltransferase</keyword>
<evidence type="ECO:0000313" key="8">
    <source>
        <dbReference type="EMBL" id="MFC4854142.1"/>
    </source>
</evidence>
<feature type="domain" description="Type II methyltransferase M.TaqI-like" evidence="6">
    <location>
        <begin position="273"/>
        <end position="448"/>
    </location>
</feature>
<evidence type="ECO:0000259" key="7">
    <source>
        <dbReference type="Pfam" id="PF22654"/>
    </source>
</evidence>
<dbReference type="Pfam" id="PF07669">
    <property type="entry name" value="Eco57I"/>
    <property type="match status" value="1"/>
</dbReference>
<dbReference type="InterPro" id="IPR011639">
    <property type="entry name" value="MethylTrfase_TaqI-like_dom"/>
</dbReference>
<dbReference type="EMBL" id="JBHSIS010000006">
    <property type="protein sequence ID" value="MFC4854142.1"/>
    <property type="molecule type" value="Genomic_DNA"/>
</dbReference>
<feature type="domain" description="DUF7008" evidence="7">
    <location>
        <begin position="812"/>
        <end position="1181"/>
    </location>
</feature>
<keyword evidence="3 8" id="KW-0808">Transferase</keyword>
<evidence type="ECO:0000256" key="1">
    <source>
        <dbReference type="ARBA" id="ARBA00011900"/>
    </source>
</evidence>
<evidence type="ECO:0000313" key="9">
    <source>
        <dbReference type="Proteomes" id="UP001595859"/>
    </source>
</evidence>
<keyword evidence="9" id="KW-1185">Reference proteome</keyword>
<dbReference type="InterPro" id="IPR002052">
    <property type="entry name" value="DNA_methylase_N6_adenine_CS"/>
</dbReference>
<evidence type="ECO:0000256" key="3">
    <source>
        <dbReference type="ARBA" id="ARBA00022679"/>
    </source>
</evidence>
<dbReference type="Pfam" id="PF22654">
    <property type="entry name" value="DUF7008"/>
    <property type="match status" value="1"/>
</dbReference>
<proteinExistence type="predicted"/>
<evidence type="ECO:0000256" key="5">
    <source>
        <dbReference type="ARBA" id="ARBA00047942"/>
    </source>
</evidence>
<dbReference type="NCBIfam" id="NF033451">
    <property type="entry name" value="BREX_2_MTaseX"/>
    <property type="match status" value="1"/>
</dbReference>
<dbReference type="InterPro" id="IPR029063">
    <property type="entry name" value="SAM-dependent_MTases_sf"/>
</dbReference>
<dbReference type="GO" id="GO:0032259">
    <property type="term" value="P:methylation"/>
    <property type="evidence" value="ECO:0007669"/>
    <property type="project" value="UniProtKB-KW"/>
</dbReference>